<accession>A0ABV3RS58</accession>
<dbReference type="SUPFAM" id="SSF52540">
    <property type="entry name" value="P-loop containing nucleoside triphosphate hydrolases"/>
    <property type="match status" value="1"/>
</dbReference>
<keyword evidence="2 3" id="KW-0067">ATP-binding</keyword>
<keyword evidence="7" id="KW-1185">Reference proteome</keyword>
<evidence type="ECO:0000313" key="6">
    <source>
        <dbReference type="EMBL" id="MEW9921832.1"/>
    </source>
</evidence>
<dbReference type="InterPro" id="IPR050206">
    <property type="entry name" value="FtsK/SpoIIIE/SftA"/>
</dbReference>
<evidence type="ECO:0000256" key="1">
    <source>
        <dbReference type="ARBA" id="ARBA00022741"/>
    </source>
</evidence>
<dbReference type="InterPro" id="IPR027417">
    <property type="entry name" value="P-loop_NTPase"/>
</dbReference>
<evidence type="ECO:0000256" key="2">
    <source>
        <dbReference type="ARBA" id="ARBA00022840"/>
    </source>
</evidence>
<feature type="binding site" evidence="3">
    <location>
        <begin position="1504"/>
        <end position="1511"/>
    </location>
    <ligand>
        <name>ATP</name>
        <dbReference type="ChEBI" id="CHEBI:30616"/>
    </ligand>
</feature>
<protein>
    <submittedName>
        <fullName evidence="6">FtsK/SpoIIIE domain-containing protein</fullName>
    </submittedName>
</protein>
<dbReference type="Gene3D" id="3.30.980.40">
    <property type="match status" value="1"/>
</dbReference>
<reference evidence="6 7" key="1">
    <citation type="submission" date="2024-07" db="EMBL/GenBank/DDBJ databases">
        <title>Marimonas sp.nov., isolated from tidal-flat sediment.</title>
        <authorList>
            <person name="Jayan J.N."/>
            <person name="Lee S.S."/>
        </authorList>
    </citation>
    <scope>NUCLEOTIDE SEQUENCE [LARGE SCALE GENOMIC DNA]</scope>
    <source>
        <strain evidence="6 7">MJW-29</strain>
    </source>
</reference>
<evidence type="ECO:0000256" key="3">
    <source>
        <dbReference type="PROSITE-ProRule" id="PRU00289"/>
    </source>
</evidence>
<feature type="compositionally biased region" description="Basic and acidic residues" evidence="4">
    <location>
        <begin position="1330"/>
        <end position="1342"/>
    </location>
</feature>
<dbReference type="Proteomes" id="UP001556098">
    <property type="component" value="Unassembled WGS sequence"/>
</dbReference>
<evidence type="ECO:0000259" key="5">
    <source>
        <dbReference type="PROSITE" id="PS50901"/>
    </source>
</evidence>
<feature type="region of interest" description="Disordered" evidence="4">
    <location>
        <begin position="472"/>
        <end position="496"/>
    </location>
</feature>
<dbReference type="PROSITE" id="PS50901">
    <property type="entry name" value="FTSK"/>
    <property type="match status" value="1"/>
</dbReference>
<dbReference type="InterPro" id="IPR002543">
    <property type="entry name" value="FtsK_dom"/>
</dbReference>
<keyword evidence="1 3" id="KW-0547">Nucleotide-binding</keyword>
<proteinExistence type="predicted"/>
<dbReference type="PANTHER" id="PTHR22683:SF1">
    <property type="entry name" value="TYPE VII SECRETION SYSTEM PROTEIN ESSC"/>
    <property type="match status" value="1"/>
</dbReference>
<sequence>MSGIDKVIAGTAFEIVARSFSSGDGSDRNSFRLKNLTRSEAMEFLRIWQQGRADRDLERVRLIVASDAHDEFPQEFRANPENSITFYRNHNEHGLVYIETKVESDEQGLKDLFTLRDVNFLDGTFDEDGEFLVPEEMVRQALRFAGSQNPEGNELLRDRLVEVLRELNAADMTVPVRKFADFVVAAAEEIVSGRGVYSPEETNALVGRCLVHLDMFPDEYWRQNPSRLSRRLSLNLLRSELAASPSSDLDAERTAQDCERTKYVDEEGKPYEPDTQAHWRDECSKYCLSPTRDRRERIPYRIFEQAFSKDVKGLPLGKRVAEEIVDHSPSRKSEFDGLAVEKGLNNRSSDDAIKFLESESADTGALPLKDLLSKQTLRRIEKLASPAVERVQNPVIRLAQVAKGFRDSSDLKDGEYRIEMRAGGGTTDRHAPTLGLFAFLYGKSLTEIRATVADGLGSITLEIDDRLTRQSEVPPLKGDIDPEAESSDAGSSEEDEGTVWLPVPIEFVLKNKEDGTELDSELAIEWLPEDLPYLALFWISVCGEDSGEVAAELFAPSNRNGEQWITEVTHRLLPFANGKAKPIREELRKHPIIDRLVDVRSRFRAEARKEGLSAALLNDVFDEWSSLLADARRAFVPDGDIPDGMIEFLNADCVQGFDGENVLMLQSHPLKLRWIARYLAKSSQLASDAIEGTLRLNDQNENLYLSWIQGLSPHQQPSIHTTSEGHILFADGERGWTENFQKHVSSGGTASGDRIHASLVSEIVRQITGYVHAHPYKADGLRILVVTGSASALPADIVQEVRKGEFKNLAMTIELVAPRDCWDEAARNFELVDTDNRLTGAGSLFPPVQLNLHDLEKVREDTDKELGSLVCDLAIVPQFLDDNFSKDVKTEDESSSPAKFDPLLDDPTYIASGAGSSSLWVSLRPKTTDTALSDWSTLAVRHERRNPVAADRPEATDFIDIRINFHNTARFFGVLHKRSHWVITVERHITREQIEKLETRPEVLSLRDGVGPGGMFTLIVSSNMGQQFVIDRLTRKLKRIASLIGRQELAEKQAKQLAHKIYEEARQIAPRLTLDALGISRVTEEILGLSIARQVANRQMPTSVKEGFVAWISLDEHPEWFASANSMRADLIRLGVSLGDDGLSVDLLVLESKLRRSNYDAHGAEQVRTTLQMFDAVFPRDGEQDPIDGELWRDTILSAVDTVSEQAVFVPKDTKPDQTPRRSRVTEEIRTLFREGDFAKVNLSGLYSICEYSHPRDMKVEAYDADPRVLIAQTGGGALLDRPADPLVLDPIAKQEEKEDRKEDVETAPTEVEKVEDEKETAEEYAAPPEKTDDASVEHETVDETLPSDEVKHPPSDRRSHLGKTELDRRYQIILDTFGQYGISVSKTAADVEYAIEGPASILYRVRPGKGVPPSKLSAQHDALKLALELDASQDMRFDIDKGYVTIDVPKLDEDRYFVDAADLWSQWKRPEFGLKVPLGEDRLGNVVEIDFTSSNSPHLLIGGTTGSGKSEALNTILAGITEHYSPDEVRLQLIDPKGTELEHLSGSEHVDGEIGWDEEDAIEILARAVDEMQARYAKFKSSKVKTLGAYNAQASEGTRIPRWVIVLDEYADLTSEAEAKKTIEGHLKRLAQKARAAGIHVIIATQKPDASVISTNLRSNLPAQLALRVKSATESRVIMDDPGAESLTGKGDAFFKESGVLTRVQCAKI</sequence>
<gene>
    <name evidence="6" type="ORF">AB2B41_19670</name>
</gene>
<dbReference type="EMBL" id="JBFNXX010000022">
    <property type="protein sequence ID" value="MEW9921832.1"/>
    <property type="molecule type" value="Genomic_DNA"/>
</dbReference>
<feature type="compositionally biased region" description="Basic and acidic residues" evidence="4">
    <location>
        <begin position="1349"/>
        <end position="1364"/>
    </location>
</feature>
<evidence type="ECO:0000313" key="7">
    <source>
        <dbReference type="Proteomes" id="UP001556098"/>
    </source>
</evidence>
<feature type="compositionally biased region" description="Basic and acidic residues" evidence="4">
    <location>
        <begin position="1293"/>
        <end position="1317"/>
    </location>
</feature>
<feature type="compositionally biased region" description="Acidic residues" evidence="4">
    <location>
        <begin position="481"/>
        <end position="496"/>
    </location>
</feature>
<dbReference type="Gene3D" id="3.40.50.300">
    <property type="entry name" value="P-loop containing nucleotide triphosphate hydrolases"/>
    <property type="match status" value="1"/>
</dbReference>
<feature type="region of interest" description="Disordered" evidence="4">
    <location>
        <begin position="1291"/>
        <end position="1364"/>
    </location>
</feature>
<dbReference type="RefSeq" id="WP_367879532.1">
    <property type="nucleotide sequence ID" value="NZ_JBFNXX010000022.1"/>
</dbReference>
<comment type="caution">
    <text evidence="6">The sequence shown here is derived from an EMBL/GenBank/DDBJ whole genome shotgun (WGS) entry which is preliminary data.</text>
</comment>
<dbReference type="PANTHER" id="PTHR22683">
    <property type="entry name" value="SPORULATION PROTEIN RELATED"/>
    <property type="match status" value="1"/>
</dbReference>
<feature type="domain" description="FtsK" evidence="5">
    <location>
        <begin position="1485"/>
        <end position="1677"/>
    </location>
</feature>
<evidence type="ECO:0000256" key="4">
    <source>
        <dbReference type="SAM" id="MobiDB-lite"/>
    </source>
</evidence>
<name>A0ABV3RS58_9RHOB</name>
<dbReference type="Pfam" id="PF01580">
    <property type="entry name" value="FtsK_SpoIIIE"/>
    <property type="match status" value="1"/>
</dbReference>
<organism evidence="6 7">
    <name type="scientific">Sulfitobacter sediminis</name>
    <dbReference type="NCBI Taxonomy" id="3234186"/>
    <lineage>
        <taxon>Bacteria</taxon>
        <taxon>Pseudomonadati</taxon>
        <taxon>Pseudomonadota</taxon>
        <taxon>Alphaproteobacteria</taxon>
        <taxon>Rhodobacterales</taxon>
        <taxon>Roseobacteraceae</taxon>
        <taxon>Sulfitobacter</taxon>
    </lineage>
</organism>